<evidence type="ECO:0000313" key="10">
    <source>
        <dbReference type="Proteomes" id="UP001215461"/>
    </source>
</evidence>
<sequence length="230" mass="27216">MSNPVNISEQHYYYLDILNIVATFAVIWLHTSEYAFHFMPNDPNWYLGVFIQVIFIWAVPIFFMISGANLLNYRERYDTKTFLKKRGARVLVPFLVWSIIWYAWNHFILGIPDWSLSGLINGIEQDHIQPVFWFFYYIIPVYIAMPFLSILATKENKKVVEYIILLYIIGTGIINYGYSLLHRPFSQLISNIPLALSMGMGIFFVGWYLHNFKQTERQRHWVYGLSFLSV</sequence>
<comment type="similarity">
    <text evidence="2">Belongs to the acyltransferase 3 family.</text>
</comment>
<name>A0ABD4XGU7_WEIPA</name>
<evidence type="ECO:0000256" key="5">
    <source>
        <dbReference type="ARBA" id="ARBA00022989"/>
    </source>
</evidence>
<evidence type="ECO:0000256" key="6">
    <source>
        <dbReference type="ARBA" id="ARBA00023136"/>
    </source>
</evidence>
<dbReference type="PANTHER" id="PTHR40074:SF2">
    <property type="entry name" value="O-ACETYLTRANSFERASE WECH"/>
    <property type="match status" value="1"/>
</dbReference>
<feature type="domain" description="Acyltransferase 3" evidence="8">
    <location>
        <begin position="12"/>
        <end position="227"/>
    </location>
</feature>
<evidence type="ECO:0000256" key="4">
    <source>
        <dbReference type="ARBA" id="ARBA00022692"/>
    </source>
</evidence>
<comment type="subcellular location">
    <subcellularLocation>
        <location evidence="1">Cell membrane</location>
        <topology evidence="1">Multi-pass membrane protein</topology>
    </subcellularLocation>
</comment>
<keyword evidence="5 7" id="KW-1133">Transmembrane helix</keyword>
<evidence type="ECO:0000256" key="2">
    <source>
        <dbReference type="ARBA" id="ARBA00007400"/>
    </source>
</evidence>
<organism evidence="9 10">
    <name type="scientific">Weissella paramesenteroides</name>
    <name type="common">Leuconostoc paramesenteroides</name>
    <dbReference type="NCBI Taxonomy" id="1249"/>
    <lineage>
        <taxon>Bacteria</taxon>
        <taxon>Bacillati</taxon>
        <taxon>Bacillota</taxon>
        <taxon>Bacilli</taxon>
        <taxon>Lactobacillales</taxon>
        <taxon>Lactobacillaceae</taxon>
        <taxon>Weissella</taxon>
    </lineage>
</organism>
<feature type="transmembrane region" description="Helical" evidence="7">
    <location>
        <begin position="159"/>
        <end position="178"/>
    </location>
</feature>
<keyword evidence="9" id="KW-0012">Acyltransferase</keyword>
<keyword evidence="3" id="KW-1003">Cell membrane</keyword>
<dbReference type="EMBL" id="JAANXN010000002">
    <property type="protein sequence ID" value="MDF8370331.1"/>
    <property type="molecule type" value="Genomic_DNA"/>
</dbReference>
<keyword evidence="9" id="KW-0808">Transferase</keyword>
<dbReference type="GO" id="GO:0005886">
    <property type="term" value="C:plasma membrane"/>
    <property type="evidence" value="ECO:0007669"/>
    <property type="project" value="UniProtKB-SubCell"/>
</dbReference>
<feature type="transmembrane region" description="Helical" evidence="7">
    <location>
        <begin position="91"/>
        <end position="111"/>
    </location>
</feature>
<evidence type="ECO:0000256" key="1">
    <source>
        <dbReference type="ARBA" id="ARBA00004651"/>
    </source>
</evidence>
<feature type="transmembrane region" description="Helical" evidence="7">
    <location>
        <begin position="12"/>
        <end position="29"/>
    </location>
</feature>
<dbReference type="Pfam" id="PF01757">
    <property type="entry name" value="Acyl_transf_3"/>
    <property type="match status" value="1"/>
</dbReference>
<dbReference type="AlphaFoldDB" id="A0ABD4XGU7"/>
<evidence type="ECO:0000259" key="8">
    <source>
        <dbReference type="Pfam" id="PF01757"/>
    </source>
</evidence>
<keyword evidence="6 7" id="KW-0472">Membrane</keyword>
<dbReference type="PANTHER" id="PTHR40074">
    <property type="entry name" value="O-ACETYLTRANSFERASE WECH"/>
    <property type="match status" value="1"/>
</dbReference>
<dbReference type="RefSeq" id="WP_002827431.1">
    <property type="nucleotide sequence ID" value="NZ_SDQP01000001.1"/>
</dbReference>
<dbReference type="InterPro" id="IPR002656">
    <property type="entry name" value="Acyl_transf_3_dom"/>
</dbReference>
<feature type="transmembrane region" description="Helical" evidence="7">
    <location>
        <begin position="190"/>
        <end position="209"/>
    </location>
</feature>
<dbReference type="Proteomes" id="UP001215461">
    <property type="component" value="Unassembled WGS sequence"/>
</dbReference>
<gene>
    <name evidence="9" type="ORF">G9403_01485</name>
</gene>
<evidence type="ECO:0000313" key="9">
    <source>
        <dbReference type="EMBL" id="MDF8370331.1"/>
    </source>
</evidence>
<evidence type="ECO:0000256" key="7">
    <source>
        <dbReference type="SAM" id="Phobius"/>
    </source>
</evidence>
<dbReference type="GO" id="GO:0016746">
    <property type="term" value="F:acyltransferase activity"/>
    <property type="evidence" value="ECO:0007669"/>
    <property type="project" value="UniProtKB-KW"/>
</dbReference>
<feature type="transmembrane region" description="Helical" evidence="7">
    <location>
        <begin position="131"/>
        <end position="152"/>
    </location>
</feature>
<dbReference type="KEGG" id="wpa:CO680_04620"/>
<evidence type="ECO:0000256" key="3">
    <source>
        <dbReference type="ARBA" id="ARBA00022475"/>
    </source>
</evidence>
<feature type="transmembrane region" description="Helical" evidence="7">
    <location>
        <begin position="49"/>
        <end position="71"/>
    </location>
</feature>
<reference evidence="9 10" key="1">
    <citation type="submission" date="2020-03" db="EMBL/GenBank/DDBJ databases">
        <title>Comparative genomics of Weissella paramesenteroides.</title>
        <authorList>
            <person name="Kant R."/>
            <person name="Takala T."/>
            <person name="Saris P."/>
        </authorList>
    </citation>
    <scope>NUCLEOTIDE SEQUENCE [LARGE SCALE GENOMIC DNA]</scope>
    <source>
        <strain evidence="9 10">SJ27-4</strain>
    </source>
</reference>
<accession>A0ABD4XGU7</accession>
<comment type="caution">
    <text evidence="9">The sequence shown here is derived from an EMBL/GenBank/DDBJ whole genome shotgun (WGS) entry which is preliminary data.</text>
</comment>
<keyword evidence="4 7" id="KW-0812">Transmembrane</keyword>
<protein>
    <submittedName>
        <fullName evidence="9">Acyltransferase</fullName>
    </submittedName>
</protein>
<proteinExistence type="inferred from homology"/>